<dbReference type="RefSeq" id="WP_271219352.1">
    <property type="nucleotide sequence ID" value="NZ_BAAAVD010000008.1"/>
</dbReference>
<feature type="transmembrane region" description="Helical" evidence="8">
    <location>
        <begin position="105"/>
        <end position="132"/>
    </location>
</feature>
<dbReference type="SUPFAM" id="SSF103473">
    <property type="entry name" value="MFS general substrate transporter"/>
    <property type="match status" value="1"/>
</dbReference>
<evidence type="ECO:0000259" key="9">
    <source>
        <dbReference type="PROSITE" id="PS50850"/>
    </source>
</evidence>
<evidence type="ECO:0000256" key="7">
    <source>
        <dbReference type="SAM" id="MobiDB-lite"/>
    </source>
</evidence>
<feature type="transmembrane region" description="Helical" evidence="8">
    <location>
        <begin position="399"/>
        <end position="420"/>
    </location>
</feature>
<feature type="transmembrane region" description="Helical" evidence="8">
    <location>
        <begin position="77"/>
        <end position="99"/>
    </location>
</feature>
<dbReference type="InterPro" id="IPR036259">
    <property type="entry name" value="MFS_trans_sf"/>
</dbReference>
<evidence type="ECO:0000313" key="10">
    <source>
        <dbReference type="EMBL" id="GLK10955.1"/>
    </source>
</evidence>
<evidence type="ECO:0000256" key="8">
    <source>
        <dbReference type="SAM" id="Phobius"/>
    </source>
</evidence>
<dbReference type="EMBL" id="BSEV01000009">
    <property type="protein sequence ID" value="GLK10955.1"/>
    <property type="molecule type" value="Genomic_DNA"/>
</dbReference>
<feature type="transmembrane region" description="Helical" evidence="8">
    <location>
        <begin position="224"/>
        <end position="249"/>
    </location>
</feature>
<dbReference type="Proteomes" id="UP001143474">
    <property type="component" value="Unassembled WGS sequence"/>
</dbReference>
<feature type="transmembrane region" description="Helical" evidence="8">
    <location>
        <begin position="346"/>
        <end position="365"/>
    </location>
</feature>
<dbReference type="InterPro" id="IPR011701">
    <property type="entry name" value="MFS"/>
</dbReference>
<keyword evidence="4 8" id="KW-0812">Transmembrane</keyword>
<feature type="transmembrane region" description="Helical" evidence="8">
    <location>
        <begin position="15"/>
        <end position="39"/>
    </location>
</feature>
<feature type="transmembrane region" description="Helical" evidence="8">
    <location>
        <begin position="153"/>
        <end position="173"/>
    </location>
</feature>
<feature type="transmembrane region" description="Helical" evidence="8">
    <location>
        <begin position="311"/>
        <end position="334"/>
    </location>
</feature>
<keyword evidence="11" id="KW-1185">Reference proteome</keyword>
<dbReference type="GO" id="GO:0022857">
    <property type="term" value="F:transmembrane transporter activity"/>
    <property type="evidence" value="ECO:0007669"/>
    <property type="project" value="InterPro"/>
</dbReference>
<feature type="transmembrane region" description="Helical" evidence="8">
    <location>
        <begin position="286"/>
        <end position="305"/>
    </location>
</feature>
<dbReference type="CDD" id="cd06173">
    <property type="entry name" value="MFS_MefA_like"/>
    <property type="match status" value="1"/>
</dbReference>
<evidence type="ECO:0000256" key="4">
    <source>
        <dbReference type="ARBA" id="ARBA00022692"/>
    </source>
</evidence>
<keyword evidence="2" id="KW-0813">Transport</keyword>
<dbReference type="PROSITE" id="PS50850">
    <property type="entry name" value="MFS"/>
    <property type="match status" value="1"/>
</dbReference>
<dbReference type="Pfam" id="PF07690">
    <property type="entry name" value="MFS_1"/>
    <property type="match status" value="1"/>
</dbReference>
<evidence type="ECO:0000256" key="1">
    <source>
        <dbReference type="ARBA" id="ARBA00004651"/>
    </source>
</evidence>
<accession>A0A9W6I4S7</accession>
<feature type="domain" description="Major facilitator superfamily (MFS) profile" evidence="9">
    <location>
        <begin position="12"/>
        <end position="424"/>
    </location>
</feature>
<proteinExistence type="predicted"/>
<evidence type="ECO:0000256" key="5">
    <source>
        <dbReference type="ARBA" id="ARBA00022989"/>
    </source>
</evidence>
<sequence>MTETHDRRELVRFGVVWLASLASGIGSSLTWFVLGVWVFQQTGSASQYAFVMLSGMLPSVLVGPFAGVVIDRFNRRTVMVITDTVVALSTAGIALLLATGGLQVWHIYVAAAIGSTSGVFHTTAYSAIIPLLTPKRHLGRVNGLMQTAGALHIAAPLAAGALIGAVGMAGVLVIDLTTFFVAVGTLLLMRLPATVLIPQERAEPPSFRSDLAYGWRYLRARRGLFNLALVLTAYNFAFGVAGVLVQPLILSFASAATLGVLMFAGGSGLFVGGLVMTAWGGPKRRVPGVALFAALGGVALILHTLRPSALLVGAAAAAFLFTLPVVQGSVATVFQTKIEPTALGRVMGTTHTLAQLAMPISYLVAGPLAESVLGPALRPGGPLAGSLGALVGVGEERGIAAMLLAAGLLLLALAAVMLLLPSLRRVEHDLPDAGDQDAGGETGEGAEREAARNGGPGNGEDAGAPGGDTDRETAGNTDTDGDAPAPGQVTVPAP</sequence>
<reference evidence="10" key="2">
    <citation type="submission" date="2023-01" db="EMBL/GenBank/DDBJ databases">
        <authorList>
            <person name="Sun Q."/>
            <person name="Evtushenko L."/>
        </authorList>
    </citation>
    <scope>NUCLEOTIDE SEQUENCE</scope>
    <source>
        <strain evidence="10">VKM Ac-2007</strain>
    </source>
</reference>
<organism evidence="10 11">
    <name type="scientific">Streptosporangium carneum</name>
    <dbReference type="NCBI Taxonomy" id="47481"/>
    <lineage>
        <taxon>Bacteria</taxon>
        <taxon>Bacillati</taxon>
        <taxon>Actinomycetota</taxon>
        <taxon>Actinomycetes</taxon>
        <taxon>Streptosporangiales</taxon>
        <taxon>Streptosporangiaceae</taxon>
        <taxon>Streptosporangium</taxon>
    </lineage>
</organism>
<feature type="region of interest" description="Disordered" evidence="7">
    <location>
        <begin position="429"/>
        <end position="494"/>
    </location>
</feature>
<protein>
    <recommendedName>
        <fullName evidence="9">Major facilitator superfamily (MFS) profile domain-containing protein</fullName>
    </recommendedName>
</protein>
<dbReference type="PANTHER" id="PTHR43266:SF2">
    <property type="entry name" value="MAJOR FACILITATOR SUPERFAMILY (MFS) PROFILE DOMAIN-CONTAINING PROTEIN"/>
    <property type="match status" value="1"/>
</dbReference>
<gene>
    <name evidence="10" type="ORF">GCM10017600_43610</name>
</gene>
<dbReference type="PANTHER" id="PTHR43266">
    <property type="entry name" value="MACROLIDE-EFFLUX PROTEIN"/>
    <property type="match status" value="1"/>
</dbReference>
<feature type="transmembrane region" description="Helical" evidence="8">
    <location>
        <begin position="179"/>
        <end position="198"/>
    </location>
</feature>
<dbReference type="GO" id="GO:0005886">
    <property type="term" value="C:plasma membrane"/>
    <property type="evidence" value="ECO:0007669"/>
    <property type="project" value="UniProtKB-SubCell"/>
</dbReference>
<comment type="subcellular location">
    <subcellularLocation>
        <location evidence="1">Cell membrane</location>
        <topology evidence="1">Multi-pass membrane protein</topology>
    </subcellularLocation>
</comment>
<feature type="transmembrane region" description="Helical" evidence="8">
    <location>
        <begin position="255"/>
        <end position="279"/>
    </location>
</feature>
<dbReference type="AlphaFoldDB" id="A0A9W6I4S7"/>
<comment type="caution">
    <text evidence="10">The sequence shown here is derived from an EMBL/GenBank/DDBJ whole genome shotgun (WGS) entry which is preliminary data.</text>
</comment>
<evidence type="ECO:0000256" key="2">
    <source>
        <dbReference type="ARBA" id="ARBA00022448"/>
    </source>
</evidence>
<dbReference type="Gene3D" id="1.20.1250.20">
    <property type="entry name" value="MFS general substrate transporter like domains"/>
    <property type="match status" value="1"/>
</dbReference>
<evidence type="ECO:0000256" key="3">
    <source>
        <dbReference type="ARBA" id="ARBA00022475"/>
    </source>
</evidence>
<evidence type="ECO:0000313" key="11">
    <source>
        <dbReference type="Proteomes" id="UP001143474"/>
    </source>
</evidence>
<feature type="compositionally biased region" description="Gly residues" evidence="7">
    <location>
        <begin position="454"/>
        <end position="466"/>
    </location>
</feature>
<dbReference type="InterPro" id="IPR020846">
    <property type="entry name" value="MFS_dom"/>
</dbReference>
<keyword evidence="5 8" id="KW-1133">Transmembrane helix</keyword>
<evidence type="ECO:0000256" key="6">
    <source>
        <dbReference type="ARBA" id="ARBA00023136"/>
    </source>
</evidence>
<keyword evidence="6 8" id="KW-0472">Membrane</keyword>
<keyword evidence="3" id="KW-1003">Cell membrane</keyword>
<feature type="transmembrane region" description="Helical" evidence="8">
    <location>
        <begin position="45"/>
        <end position="70"/>
    </location>
</feature>
<reference evidence="10" key="1">
    <citation type="journal article" date="2014" name="Int. J. Syst. Evol. Microbiol.">
        <title>Complete genome sequence of Corynebacterium casei LMG S-19264T (=DSM 44701T), isolated from a smear-ripened cheese.</title>
        <authorList>
            <consortium name="US DOE Joint Genome Institute (JGI-PGF)"/>
            <person name="Walter F."/>
            <person name="Albersmeier A."/>
            <person name="Kalinowski J."/>
            <person name="Ruckert C."/>
        </authorList>
    </citation>
    <scope>NUCLEOTIDE SEQUENCE</scope>
    <source>
        <strain evidence="10">VKM Ac-2007</strain>
    </source>
</reference>
<name>A0A9W6I4S7_9ACTN</name>